<feature type="domain" description="G" evidence="1">
    <location>
        <begin position="124"/>
        <end position="225"/>
    </location>
</feature>
<dbReference type="SUPFAM" id="SSF52540">
    <property type="entry name" value="P-loop containing nucleoside triphosphate hydrolases"/>
    <property type="match status" value="1"/>
</dbReference>
<evidence type="ECO:0000313" key="2">
    <source>
        <dbReference type="EMBL" id="CAF1476752.1"/>
    </source>
</evidence>
<sequence length="287" mass="33300">MSDNHKCPFYDETISTEDAMREHLWMCGSKTEKCFQCSKYIQRMFFVYHQDNNCQNPLITDPSTPLQINDGNENHLDENVSSIPKQTNVITIFGNFLEHLNNQLGERAYSSEINHLKEKLEFNIILIGSPRVGKSQLINALCDGKHLAETSQSLHSCTKEIKCYALEQIYPENFNLKSFKINFYDTPGVESWEDNQGEETMIEFIQQTDPICLHYCASPGSFAKLDQVQWVLQFAKDKQIFCALVCTNMWSGNKRREVMKEFERVLEPFGEKRIKSSEQSNKRKAHE</sequence>
<proteinExistence type="predicted"/>
<reference evidence="2" key="1">
    <citation type="submission" date="2021-02" db="EMBL/GenBank/DDBJ databases">
        <authorList>
            <person name="Nowell W R."/>
        </authorList>
    </citation>
    <scope>NUCLEOTIDE SEQUENCE</scope>
</reference>
<dbReference type="CDD" id="cd00882">
    <property type="entry name" value="Ras_like_GTPase"/>
    <property type="match status" value="1"/>
</dbReference>
<organism evidence="2 3">
    <name type="scientific">Rotaria sordida</name>
    <dbReference type="NCBI Taxonomy" id="392033"/>
    <lineage>
        <taxon>Eukaryota</taxon>
        <taxon>Metazoa</taxon>
        <taxon>Spiralia</taxon>
        <taxon>Gnathifera</taxon>
        <taxon>Rotifera</taxon>
        <taxon>Eurotatoria</taxon>
        <taxon>Bdelloidea</taxon>
        <taxon>Philodinida</taxon>
        <taxon>Philodinidae</taxon>
        <taxon>Rotaria</taxon>
    </lineage>
</organism>
<dbReference type="EMBL" id="CAJNOT010005860">
    <property type="protein sequence ID" value="CAF1476752.1"/>
    <property type="molecule type" value="Genomic_DNA"/>
</dbReference>
<dbReference type="InterPro" id="IPR006073">
    <property type="entry name" value="GTP-bd"/>
</dbReference>
<name>A0A815RFU7_9BILA</name>
<dbReference type="InterPro" id="IPR027417">
    <property type="entry name" value="P-loop_NTPase"/>
</dbReference>
<dbReference type="Gene3D" id="3.40.50.300">
    <property type="entry name" value="P-loop containing nucleotide triphosphate hydrolases"/>
    <property type="match status" value="1"/>
</dbReference>
<protein>
    <recommendedName>
        <fullName evidence="1">G domain-containing protein</fullName>
    </recommendedName>
</protein>
<dbReference type="GO" id="GO:0005525">
    <property type="term" value="F:GTP binding"/>
    <property type="evidence" value="ECO:0007669"/>
    <property type="project" value="InterPro"/>
</dbReference>
<accession>A0A815RFU7</accession>
<dbReference type="Pfam" id="PF01926">
    <property type="entry name" value="MMR_HSR1"/>
    <property type="match status" value="1"/>
</dbReference>
<evidence type="ECO:0000313" key="3">
    <source>
        <dbReference type="Proteomes" id="UP000663864"/>
    </source>
</evidence>
<gene>
    <name evidence="2" type="ORF">ZHD862_LOCUS36381</name>
</gene>
<evidence type="ECO:0000259" key="1">
    <source>
        <dbReference type="Pfam" id="PF01926"/>
    </source>
</evidence>
<comment type="caution">
    <text evidence="2">The sequence shown here is derived from an EMBL/GenBank/DDBJ whole genome shotgun (WGS) entry which is preliminary data.</text>
</comment>
<dbReference type="Proteomes" id="UP000663864">
    <property type="component" value="Unassembled WGS sequence"/>
</dbReference>
<dbReference type="AlphaFoldDB" id="A0A815RFU7"/>